<sequence length="76" mass="8156">MVVMPLLGLALLVGTLESMRFQALLLLTCLLTGLLCYCSMQLSSAMLAKSVVDPNPAVGVASLILVRFLCYYALDC</sequence>
<keyword evidence="2" id="KW-1185">Reference proteome</keyword>
<accession>B9HMQ4</accession>
<gene>
    <name evidence="1" type="ORF">POPTR_008G205800</name>
</gene>
<evidence type="ECO:0000313" key="1">
    <source>
        <dbReference type="EMBL" id="PNT25868.1"/>
    </source>
</evidence>
<name>B9HMQ4_POPTR</name>
<dbReference type="Proteomes" id="UP000006729">
    <property type="component" value="Chromosome 8"/>
</dbReference>
<evidence type="ECO:0000313" key="2">
    <source>
        <dbReference type="Proteomes" id="UP000006729"/>
    </source>
</evidence>
<dbReference type="HOGENOM" id="CLU_2659141_0_0_1"/>
<proteinExistence type="predicted"/>
<reference evidence="1 2" key="1">
    <citation type="journal article" date="2006" name="Science">
        <title>The genome of black cottonwood, Populus trichocarpa (Torr. &amp; Gray).</title>
        <authorList>
            <person name="Tuskan G.A."/>
            <person name="Difazio S."/>
            <person name="Jansson S."/>
            <person name="Bohlmann J."/>
            <person name="Grigoriev I."/>
            <person name="Hellsten U."/>
            <person name="Putnam N."/>
            <person name="Ralph S."/>
            <person name="Rombauts S."/>
            <person name="Salamov A."/>
            <person name="Schein J."/>
            <person name="Sterck L."/>
            <person name="Aerts A."/>
            <person name="Bhalerao R.R."/>
            <person name="Bhalerao R.P."/>
            <person name="Blaudez D."/>
            <person name="Boerjan W."/>
            <person name="Brun A."/>
            <person name="Brunner A."/>
            <person name="Busov V."/>
            <person name="Campbell M."/>
            <person name="Carlson J."/>
            <person name="Chalot M."/>
            <person name="Chapman J."/>
            <person name="Chen G.L."/>
            <person name="Cooper D."/>
            <person name="Coutinho P.M."/>
            <person name="Couturier J."/>
            <person name="Covert S."/>
            <person name="Cronk Q."/>
            <person name="Cunningham R."/>
            <person name="Davis J."/>
            <person name="Degroeve S."/>
            <person name="Dejardin A."/>
            <person name="Depamphilis C."/>
            <person name="Detter J."/>
            <person name="Dirks B."/>
            <person name="Dubchak I."/>
            <person name="Duplessis S."/>
            <person name="Ehlting J."/>
            <person name="Ellis B."/>
            <person name="Gendler K."/>
            <person name="Goodstein D."/>
            <person name="Gribskov M."/>
            <person name="Grimwood J."/>
            <person name="Groover A."/>
            <person name="Gunter L."/>
            <person name="Hamberger B."/>
            <person name="Heinze B."/>
            <person name="Helariutta Y."/>
            <person name="Henrissat B."/>
            <person name="Holligan D."/>
            <person name="Holt R."/>
            <person name="Huang W."/>
            <person name="Islam-Faridi N."/>
            <person name="Jones S."/>
            <person name="Jones-Rhoades M."/>
            <person name="Jorgensen R."/>
            <person name="Joshi C."/>
            <person name="Kangasjarvi J."/>
            <person name="Karlsson J."/>
            <person name="Kelleher C."/>
            <person name="Kirkpatrick R."/>
            <person name="Kirst M."/>
            <person name="Kohler A."/>
            <person name="Kalluri U."/>
            <person name="Larimer F."/>
            <person name="Leebens-Mack J."/>
            <person name="Leple J.C."/>
            <person name="Locascio P."/>
            <person name="Lou Y."/>
            <person name="Lucas S."/>
            <person name="Martin F."/>
            <person name="Montanini B."/>
            <person name="Napoli C."/>
            <person name="Nelson D.R."/>
            <person name="Nelson C."/>
            <person name="Nieminen K."/>
            <person name="Nilsson O."/>
            <person name="Pereda V."/>
            <person name="Peter G."/>
            <person name="Philippe R."/>
            <person name="Pilate G."/>
            <person name="Poliakov A."/>
            <person name="Razumovskaya J."/>
            <person name="Richardson P."/>
            <person name="Rinaldi C."/>
            <person name="Ritland K."/>
            <person name="Rouze P."/>
            <person name="Ryaboy D."/>
            <person name="Schmutz J."/>
            <person name="Schrader J."/>
            <person name="Segerman B."/>
            <person name="Shin H."/>
            <person name="Siddiqui A."/>
            <person name="Sterky F."/>
            <person name="Terry A."/>
            <person name="Tsai C.J."/>
            <person name="Uberbacher E."/>
            <person name="Unneberg P."/>
            <person name="Vahala J."/>
            <person name="Wall K."/>
            <person name="Wessler S."/>
            <person name="Yang G."/>
            <person name="Yin T."/>
            <person name="Douglas C."/>
            <person name="Marra M."/>
            <person name="Sandberg G."/>
            <person name="Van de Peer Y."/>
            <person name="Rokhsar D."/>
        </authorList>
    </citation>
    <scope>NUCLEOTIDE SEQUENCE [LARGE SCALE GENOMIC DNA]</scope>
    <source>
        <strain evidence="2">cv. Nisqually</strain>
    </source>
</reference>
<dbReference type="EMBL" id="CM009297">
    <property type="protein sequence ID" value="PNT25868.1"/>
    <property type="molecule type" value="Genomic_DNA"/>
</dbReference>
<protein>
    <submittedName>
        <fullName evidence="1">Uncharacterized protein</fullName>
    </submittedName>
</protein>
<dbReference type="AlphaFoldDB" id="B9HMQ4"/>
<organism evidence="1 2">
    <name type="scientific">Populus trichocarpa</name>
    <name type="common">Western balsam poplar</name>
    <name type="synonym">Populus balsamifera subsp. trichocarpa</name>
    <dbReference type="NCBI Taxonomy" id="3694"/>
    <lineage>
        <taxon>Eukaryota</taxon>
        <taxon>Viridiplantae</taxon>
        <taxon>Streptophyta</taxon>
        <taxon>Embryophyta</taxon>
        <taxon>Tracheophyta</taxon>
        <taxon>Spermatophyta</taxon>
        <taxon>Magnoliopsida</taxon>
        <taxon>eudicotyledons</taxon>
        <taxon>Gunneridae</taxon>
        <taxon>Pentapetalae</taxon>
        <taxon>rosids</taxon>
        <taxon>fabids</taxon>
        <taxon>Malpighiales</taxon>
        <taxon>Salicaceae</taxon>
        <taxon>Saliceae</taxon>
        <taxon>Populus</taxon>
    </lineage>
</organism>
<dbReference type="InParanoid" id="B9HMQ4"/>